<dbReference type="SUPFAM" id="SSF53756">
    <property type="entry name" value="UDP-Glycosyltransferase/glycogen phosphorylase"/>
    <property type="match status" value="1"/>
</dbReference>
<dbReference type="AlphaFoldDB" id="A0A8H9CF11"/>
<evidence type="ECO:0000313" key="3">
    <source>
        <dbReference type="EMBL" id="CAB5494003.1"/>
    </source>
</evidence>
<dbReference type="GO" id="GO:0008713">
    <property type="term" value="F:ADP-heptose-lipopolysaccharide heptosyltransferase activity"/>
    <property type="evidence" value="ECO:0007669"/>
    <property type="project" value="TreeGrafter"/>
</dbReference>
<dbReference type="Gene3D" id="3.40.50.2000">
    <property type="entry name" value="Glycogen Phosphorylase B"/>
    <property type="match status" value="2"/>
</dbReference>
<dbReference type="GO" id="GO:0005829">
    <property type="term" value="C:cytosol"/>
    <property type="evidence" value="ECO:0007669"/>
    <property type="project" value="TreeGrafter"/>
</dbReference>
<keyword evidence="2 3" id="KW-0808">Transferase</keyword>
<keyword evidence="1" id="KW-0328">Glycosyltransferase</keyword>
<gene>
    <name evidence="3" type="ORF">THERMOS_30</name>
</gene>
<dbReference type="PANTHER" id="PTHR30160:SF15">
    <property type="entry name" value="GLYCOSYLTRANSFERASE HI_0523-RELATED"/>
    <property type="match status" value="1"/>
</dbReference>
<name>A0A8H9CF11_9GAMM</name>
<dbReference type="PANTHER" id="PTHR30160">
    <property type="entry name" value="TETRAACYLDISACCHARIDE 4'-KINASE-RELATED"/>
    <property type="match status" value="1"/>
</dbReference>
<comment type="caution">
    <text evidence="3">The sequence shown here is derived from an EMBL/GenBank/DDBJ whole genome shotgun (WGS) entry which is preliminary data.</text>
</comment>
<dbReference type="InterPro" id="IPR051199">
    <property type="entry name" value="LPS_LOS_Heptosyltrfase"/>
</dbReference>
<evidence type="ECO:0000313" key="4">
    <source>
        <dbReference type="Proteomes" id="UP000643672"/>
    </source>
</evidence>
<sequence length="312" mass="35696">MNILITRHDKIGDFITTLPLFYVVKKANPSAKIYALVSRINVELANQIDFIDEVILYDKNNFWQTLKAIKNADIEVSISAFIDTQLGWILFLSRIKIRIAPATKLAQVFFNKTLRQRRSLVEKNEVMYNLDLAKLLNQAIDLNYKVPLLKLENKQYFRNKHQLQDKQLVLFHPGYGGSSDGNLTLKEYIELADTVRGKDNAQIIWTFGPDDISTKNQLQAKINKKDIIYQPKTLLDFCNLINDSLLIISTSTGPMHLAGALNIQTIGFFGDNLFASPKRWATVNDSSKQHNFILNKHLKLTSVKQIIMKILC</sequence>
<dbReference type="Pfam" id="PF01075">
    <property type="entry name" value="Glyco_transf_9"/>
    <property type="match status" value="1"/>
</dbReference>
<dbReference type="GO" id="GO:0009244">
    <property type="term" value="P:lipopolysaccharide core region biosynthetic process"/>
    <property type="evidence" value="ECO:0007669"/>
    <property type="project" value="TreeGrafter"/>
</dbReference>
<evidence type="ECO:0000256" key="1">
    <source>
        <dbReference type="ARBA" id="ARBA00022676"/>
    </source>
</evidence>
<dbReference type="EMBL" id="CAESAQ020000003">
    <property type="protein sequence ID" value="CAB5494003.1"/>
    <property type="molecule type" value="Genomic_DNA"/>
</dbReference>
<evidence type="ECO:0000256" key="2">
    <source>
        <dbReference type="ARBA" id="ARBA00022679"/>
    </source>
</evidence>
<dbReference type="RefSeq" id="WP_202762475.1">
    <property type="nucleotide sequence ID" value="NZ_CAESAQ020000003.1"/>
</dbReference>
<accession>A0A8H9CF11</accession>
<protein>
    <submittedName>
        <fullName evidence="3">ADP-heptose--lipooligosaccharide heptosyltransferase II</fullName>
    </submittedName>
</protein>
<reference evidence="3 4" key="1">
    <citation type="submission" date="2020-05" db="EMBL/GenBank/DDBJ databases">
        <authorList>
            <person name="Petersen J."/>
            <person name="Sayavedra L."/>
        </authorList>
    </citation>
    <scope>NUCLEOTIDE SEQUENCE [LARGE SCALE GENOMIC DNA]</scope>
    <source>
        <strain evidence="3">B thermophilus SOXS</strain>
    </source>
</reference>
<dbReference type="CDD" id="cd03789">
    <property type="entry name" value="GT9_LPS_heptosyltransferase"/>
    <property type="match status" value="1"/>
</dbReference>
<keyword evidence="4" id="KW-1185">Reference proteome</keyword>
<organism evidence="3 4">
    <name type="scientific">Bathymodiolus thermophilus thioautotrophic gill symbiont</name>
    <dbReference type="NCBI Taxonomy" id="2360"/>
    <lineage>
        <taxon>Bacteria</taxon>
        <taxon>Pseudomonadati</taxon>
        <taxon>Pseudomonadota</taxon>
        <taxon>Gammaproteobacteria</taxon>
        <taxon>sulfur-oxidizing symbionts</taxon>
    </lineage>
</organism>
<proteinExistence type="predicted"/>
<dbReference type="Proteomes" id="UP000643672">
    <property type="component" value="Unassembled WGS sequence"/>
</dbReference>
<dbReference type="InterPro" id="IPR002201">
    <property type="entry name" value="Glyco_trans_9"/>
</dbReference>